<organism evidence="2 3">
    <name type="scientific">Microscilla marina ATCC 23134</name>
    <dbReference type="NCBI Taxonomy" id="313606"/>
    <lineage>
        <taxon>Bacteria</taxon>
        <taxon>Pseudomonadati</taxon>
        <taxon>Bacteroidota</taxon>
        <taxon>Cytophagia</taxon>
        <taxon>Cytophagales</taxon>
        <taxon>Microscillaceae</taxon>
        <taxon>Microscilla</taxon>
    </lineage>
</organism>
<sequence>MLSFWEQQSFLEYDYIIVGSGIVGLSAAITLKENHPQASVLVLEQGIFPTGASTKNAGFGCFGSVTELLSDIEVMGEHEVLKLVEQRWSGLQKLQNRLGADAMGRKNFGGSELLLKGEKYEALNANALEKVEYINDLLRPLFGNEKVFEKLPDSKITELGFDTSQVAHLIFTPYEFQIHTGNMMRSLLQCATQKGVEIVNGCKVTAIEDTGGQVEISTSGHLSQQEVVFIASKTAVCTNAFTQKLLPELDIKPGRGIVLVTEPIANLKFKGTYHFDEGYYYFRNFENRIIFGGGRNLDFEGEATASFELNQQIAQHLQEKLSSVILPQQNFVVEHTWAGIMAFGQSGKRPIMENVSENIVIGTRLNGMGIALGSTVGSEIATKLEQ</sequence>
<dbReference type="Gene3D" id="3.30.9.10">
    <property type="entry name" value="D-Amino Acid Oxidase, subunit A, domain 2"/>
    <property type="match status" value="1"/>
</dbReference>
<dbReference type="eggNOG" id="COG0665">
    <property type="taxonomic scope" value="Bacteria"/>
</dbReference>
<dbReference type="InterPro" id="IPR006076">
    <property type="entry name" value="FAD-dep_OxRdtase"/>
</dbReference>
<gene>
    <name evidence="2" type="ORF">M23134_04342</name>
</gene>
<dbReference type="SUPFAM" id="SSF51905">
    <property type="entry name" value="FAD/NAD(P)-binding domain"/>
    <property type="match status" value="1"/>
</dbReference>
<reference evidence="2 3" key="1">
    <citation type="submission" date="2007-01" db="EMBL/GenBank/DDBJ databases">
        <authorList>
            <person name="Haygood M."/>
            <person name="Podell S."/>
            <person name="Anderson C."/>
            <person name="Hopkinson B."/>
            <person name="Roe K."/>
            <person name="Barbeau K."/>
            <person name="Gaasterland T."/>
            <person name="Ferriera S."/>
            <person name="Johnson J."/>
            <person name="Kravitz S."/>
            <person name="Beeson K."/>
            <person name="Sutton G."/>
            <person name="Rogers Y.-H."/>
            <person name="Friedman R."/>
            <person name="Frazier M."/>
            <person name="Venter J.C."/>
        </authorList>
    </citation>
    <scope>NUCLEOTIDE SEQUENCE [LARGE SCALE GENOMIC DNA]</scope>
    <source>
        <strain evidence="2 3">ATCC 23134</strain>
    </source>
</reference>
<dbReference type="EMBL" id="AAWS01000015">
    <property type="protein sequence ID" value="EAY28495.1"/>
    <property type="molecule type" value="Genomic_DNA"/>
</dbReference>
<dbReference type="PANTHER" id="PTHR13847">
    <property type="entry name" value="SARCOSINE DEHYDROGENASE-RELATED"/>
    <property type="match status" value="1"/>
</dbReference>
<comment type="caution">
    <text evidence="2">The sequence shown here is derived from an EMBL/GenBank/DDBJ whole genome shotgun (WGS) entry which is preliminary data.</text>
</comment>
<name>A1ZLW3_MICM2</name>
<protein>
    <submittedName>
        <fullName evidence="2">FAD dependent oxidoreductase, putative</fullName>
    </submittedName>
</protein>
<dbReference type="InterPro" id="IPR036188">
    <property type="entry name" value="FAD/NAD-bd_sf"/>
</dbReference>
<keyword evidence="3" id="KW-1185">Reference proteome</keyword>
<dbReference type="GO" id="GO:0005737">
    <property type="term" value="C:cytoplasm"/>
    <property type="evidence" value="ECO:0007669"/>
    <property type="project" value="TreeGrafter"/>
</dbReference>
<dbReference type="Proteomes" id="UP000004095">
    <property type="component" value="Unassembled WGS sequence"/>
</dbReference>
<accession>A1ZLW3</accession>
<dbReference type="RefSeq" id="WP_002697696.1">
    <property type="nucleotide sequence ID" value="NZ_AAWS01000015.1"/>
</dbReference>
<dbReference type="OrthoDB" id="1491488at2"/>
<evidence type="ECO:0000259" key="1">
    <source>
        <dbReference type="Pfam" id="PF01266"/>
    </source>
</evidence>
<evidence type="ECO:0000313" key="2">
    <source>
        <dbReference type="EMBL" id="EAY28495.1"/>
    </source>
</evidence>
<proteinExistence type="predicted"/>
<dbReference type="Pfam" id="PF01266">
    <property type="entry name" value="DAO"/>
    <property type="match status" value="1"/>
</dbReference>
<dbReference type="PANTHER" id="PTHR13847:SF281">
    <property type="entry name" value="FAD DEPENDENT OXIDOREDUCTASE DOMAIN-CONTAINING PROTEIN"/>
    <property type="match status" value="1"/>
</dbReference>
<dbReference type="AlphaFoldDB" id="A1ZLW3"/>
<feature type="domain" description="FAD dependent oxidoreductase" evidence="1">
    <location>
        <begin position="14"/>
        <end position="381"/>
    </location>
</feature>
<evidence type="ECO:0000313" key="3">
    <source>
        <dbReference type="Proteomes" id="UP000004095"/>
    </source>
</evidence>
<dbReference type="Gene3D" id="3.50.50.60">
    <property type="entry name" value="FAD/NAD(P)-binding domain"/>
    <property type="match status" value="1"/>
</dbReference>